<dbReference type="OrthoDB" id="1046782at2759"/>
<dbReference type="HOGENOM" id="CLU_1340366_0_0_1"/>
<dbReference type="AlphaFoldDB" id="A0A084Q7T6"/>
<proteinExistence type="predicted"/>
<protein>
    <submittedName>
        <fullName evidence="1">Uncharacterized protein</fullName>
    </submittedName>
</protein>
<organism evidence="1 2">
    <name type="scientific">Stachybotrys chlorohalonatus (strain IBT 40285)</name>
    <dbReference type="NCBI Taxonomy" id="1283841"/>
    <lineage>
        <taxon>Eukaryota</taxon>
        <taxon>Fungi</taxon>
        <taxon>Dikarya</taxon>
        <taxon>Ascomycota</taxon>
        <taxon>Pezizomycotina</taxon>
        <taxon>Sordariomycetes</taxon>
        <taxon>Hypocreomycetidae</taxon>
        <taxon>Hypocreales</taxon>
        <taxon>Stachybotryaceae</taxon>
        <taxon>Stachybotrys</taxon>
    </lineage>
</organism>
<sequence>MMNGFDTEHNPDLQYVLGLLRALGTGILPDGTRADTPPIDPNDLEDTWNSRLLDTSVTRTGTSRGIRTPNDFFMDQFGSHGNRAPLLLLQRSLNQIKGRVFGDAVNPEERRGFEIRLERVARTSQGEAGLFQSLRETIAVFRYINHPNARPRIQANRRRLREATFIIEREVPELAGINDLHIEFDNNWYRERSRAARQWVADRLIQITATYNNLELAGTSPANTRVIRAGVESLFDDLQYMEPPPEDPNDP</sequence>
<reference evidence="1 2" key="1">
    <citation type="journal article" date="2014" name="BMC Genomics">
        <title>Comparative genome sequencing reveals chemotype-specific gene clusters in the toxigenic black mold Stachybotrys.</title>
        <authorList>
            <person name="Semeiks J."/>
            <person name="Borek D."/>
            <person name="Otwinowski Z."/>
            <person name="Grishin N.V."/>
        </authorList>
    </citation>
    <scope>NUCLEOTIDE SEQUENCE [LARGE SCALE GENOMIC DNA]</scope>
    <source>
        <strain evidence="1 2">IBT 40285</strain>
    </source>
</reference>
<dbReference type="Proteomes" id="UP000028524">
    <property type="component" value="Unassembled WGS sequence"/>
</dbReference>
<dbReference type="OMA" id="TIAVFRY"/>
<dbReference type="EMBL" id="KL661945">
    <property type="protein sequence ID" value="KFA60021.1"/>
    <property type="molecule type" value="Genomic_DNA"/>
</dbReference>
<evidence type="ECO:0000313" key="1">
    <source>
        <dbReference type="EMBL" id="KFA60021.1"/>
    </source>
</evidence>
<accession>A0A084Q7T6</accession>
<name>A0A084Q7T6_STAC4</name>
<dbReference type="InParanoid" id="A0A084Q7T6"/>
<evidence type="ECO:0000313" key="2">
    <source>
        <dbReference type="Proteomes" id="UP000028524"/>
    </source>
</evidence>
<keyword evidence="2" id="KW-1185">Reference proteome</keyword>
<gene>
    <name evidence="1" type="ORF">S40285_08761</name>
</gene>